<evidence type="ECO:0000256" key="7">
    <source>
        <dbReference type="SAM" id="MobiDB-lite"/>
    </source>
</evidence>
<dbReference type="GO" id="GO:0045292">
    <property type="term" value="P:mRNA cis splicing, via spliceosome"/>
    <property type="evidence" value="ECO:0007669"/>
    <property type="project" value="InterPro"/>
</dbReference>
<evidence type="ECO:0000313" key="9">
    <source>
        <dbReference type="EMBL" id="OVF09687.1"/>
    </source>
</evidence>
<keyword evidence="5" id="KW-0508">mRNA splicing</keyword>
<dbReference type="Proteomes" id="UP000195602">
    <property type="component" value="Unassembled WGS sequence"/>
</dbReference>
<evidence type="ECO:0000313" key="10">
    <source>
        <dbReference type="Proteomes" id="UP000195602"/>
    </source>
</evidence>
<dbReference type="GO" id="GO:0000381">
    <property type="term" value="P:regulation of alternative mRNA splicing, via spliceosome"/>
    <property type="evidence" value="ECO:0007669"/>
    <property type="project" value="TreeGrafter"/>
</dbReference>
<keyword evidence="6" id="KW-0539">Nucleus</keyword>
<dbReference type="GO" id="GO:0071004">
    <property type="term" value="C:U2-type prespliceosome"/>
    <property type="evidence" value="ECO:0007669"/>
    <property type="project" value="TreeGrafter"/>
</dbReference>
<feature type="domain" description="SURP motif" evidence="8">
    <location>
        <begin position="11"/>
        <end position="52"/>
    </location>
</feature>
<organism evidence="9 10">
    <name type="scientific">Clavispora lusitaniae</name>
    <name type="common">Candida lusitaniae</name>
    <dbReference type="NCBI Taxonomy" id="36911"/>
    <lineage>
        <taxon>Eukaryota</taxon>
        <taxon>Fungi</taxon>
        <taxon>Dikarya</taxon>
        <taxon>Ascomycota</taxon>
        <taxon>Saccharomycotina</taxon>
        <taxon>Pichiomycetes</taxon>
        <taxon>Metschnikowiaceae</taxon>
        <taxon>Clavispora</taxon>
    </lineage>
</organism>
<dbReference type="GO" id="GO:0003723">
    <property type="term" value="F:RNA binding"/>
    <property type="evidence" value="ECO:0007669"/>
    <property type="project" value="InterPro"/>
</dbReference>
<evidence type="ECO:0000256" key="6">
    <source>
        <dbReference type="ARBA" id="ARBA00023242"/>
    </source>
</evidence>
<proteinExistence type="predicted"/>
<sequence>MGEPPAAVKEAIEKTVQYVKKNGVSFEAKLIENDKDGKFSFLQASNPYHSYYKQKLEHKPEVPQEGNVQIKESEPEKPRELLFLTDLPPVSNIDNEIIKSCALYIACNSDKHIEALRRHMERKGKRNQFAFLNRNHTLHSLFQSYVKQYTVIIETAKKEGEKASEMDKLLHSNSHDFFERAYSRAAYEKKHRIETRARQEETKQKQLRFASIDWQDFSLVAKVGFSTIDEVSELALPISREEIMYRSLNSRSKELELRYEEKKEEKESKETQENKEKQDESKEHQKESKEEEEEKPKEHKVPKGMKIRAAGESRLKKKKAAERTIQCPITGKQIAESQFDTHLRVLLRDPSYKEQQENFVKKNFTYSSNLTTDQVYENIKRLVHKRVLSEEEEQAGTKRVALGPQ</sequence>
<dbReference type="Pfam" id="PF01805">
    <property type="entry name" value="Surp"/>
    <property type="match status" value="2"/>
</dbReference>
<feature type="region of interest" description="Disordered" evidence="7">
    <location>
        <begin position="256"/>
        <end position="319"/>
    </location>
</feature>
<evidence type="ECO:0000256" key="1">
    <source>
        <dbReference type="ARBA" id="ARBA00004123"/>
    </source>
</evidence>
<evidence type="ECO:0000256" key="5">
    <source>
        <dbReference type="ARBA" id="ARBA00023187"/>
    </source>
</evidence>
<reference evidence="9 10" key="1">
    <citation type="submission" date="2017-04" db="EMBL/GenBank/DDBJ databases">
        <title>Draft genome of the yeast Clavispora lusitaniae type strain CBS 6936.</title>
        <authorList>
            <person name="Durrens P."/>
            <person name="Klopp C."/>
            <person name="Biteau N."/>
            <person name="Fitton-Ouhabi V."/>
            <person name="Dementhon K."/>
            <person name="Accoceberry I."/>
            <person name="Sherman D.J."/>
            <person name="Noel T."/>
        </authorList>
    </citation>
    <scope>NUCLEOTIDE SEQUENCE [LARGE SCALE GENOMIC DNA]</scope>
    <source>
        <strain evidence="9 10">CBS 6936</strain>
    </source>
</reference>
<feature type="domain" description="SURP motif" evidence="8">
    <location>
        <begin position="97"/>
        <end position="142"/>
    </location>
</feature>
<dbReference type="SUPFAM" id="SSF109905">
    <property type="entry name" value="Surp module (SWAP domain)"/>
    <property type="match status" value="2"/>
</dbReference>
<evidence type="ECO:0000256" key="3">
    <source>
        <dbReference type="ARBA" id="ARBA00022728"/>
    </source>
</evidence>
<evidence type="ECO:0000256" key="4">
    <source>
        <dbReference type="ARBA" id="ARBA00022737"/>
    </source>
</evidence>
<evidence type="ECO:0000259" key="8">
    <source>
        <dbReference type="PROSITE" id="PS50128"/>
    </source>
</evidence>
<keyword evidence="3" id="KW-0747">Spliceosome</keyword>
<comment type="caution">
    <text evidence="9">The sequence shown here is derived from an EMBL/GenBank/DDBJ whole genome shotgun (WGS) entry which is preliminary data.</text>
</comment>
<dbReference type="PANTHER" id="PTHR15316:SF1">
    <property type="entry name" value="SPLICING FACTOR 3A SUBUNIT 1"/>
    <property type="match status" value="1"/>
</dbReference>
<dbReference type="EMBL" id="LYUB02000004">
    <property type="protein sequence ID" value="OVF09687.1"/>
    <property type="molecule type" value="Genomic_DNA"/>
</dbReference>
<gene>
    <name evidence="9" type="ORF">A9F13_04g01727</name>
</gene>
<protein>
    <submittedName>
        <fullName evidence="9">Pre-mRNA-splicing factor</fullName>
    </submittedName>
</protein>
<dbReference type="AlphaFoldDB" id="A0AA91Q2P5"/>
<dbReference type="InterPro" id="IPR035967">
    <property type="entry name" value="SWAP/Surp_sf"/>
</dbReference>
<dbReference type="GO" id="GO:0005686">
    <property type="term" value="C:U2 snRNP"/>
    <property type="evidence" value="ECO:0007669"/>
    <property type="project" value="TreeGrafter"/>
</dbReference>
<dbReference type="GO" id="GO:0071013">
    <property type="term" value="C:catalytic step 2 spliceosome"/>
    <property type="evidence" value="ECO:0007669"/>
    <property type="project" value="TreeGrafter"/>
</dbReference>
<dbReference type="PANTHER" id="PTHR15316">
    <property type="entry name" value="SPLICEOSOME ASSOCIATED PROTEIN 114/SWAP SPLICING FACTOR-RELATED"/>
    <property type="match status" value="1"/>
</dbReference>
<keyword evidence="4" id="KW-0677">Repeat</keyword>
<dbReference type="InterPro" id="IPR045146">
    <property type="entry name" value="SF3A1"/>
</dbReference>
<dbReference type="Gene3D" id="1.10.10.790">
    <property type="entry name" value="Surp module"/>
    <property type="match status" value="2"/>
</dbReference>
<feature type="compositionally biased region" description="Basic and acidic residues" evidence="7">
    <location>
        <begin position="256"/>
        <end position="301"/>
    </location>
</feature>
<dbReference type="Pfam" id="PF12230">
    <property type="entry name" value="PRP21_like_P"/>
    <property type="match status" value="1"/>
</dbReference>
<evidence type="ECO:0000256" key="2">
    <source>
        <dbReference type="ARBA" id="ARBA00022664"/>
    </source>
</evidence>
<dbReference type="KEGG" id="clus:A9F13_04g01727"/>
<accession>A0AA91Q2P5</accession>
<comment type="subcellular location">
    <subcellularLocation>
        <location evidence="1">Nucleus</location>
    </subcellularLocation>
</comment>
<dbReference type="PROSITE" id="PS50128">
    <property type="entry name" value="SURP"/>
    <property type="match status" value="2"/>
</dbReference>
<name>A0AA91Q2P5_CLALS</name>
<dbReference type="FunFam" id="1.10.10.790:FF:000002">
    <property type="entry name" value="Splicing factor 3A subunit 1"/>
    <property type="match status" value="1"/>
</dbReference>
<keyword evidence="2" id="KW-0507">mRNA processing</keyword>
<dbReference type="InterPro" id="IPR022030">
    <property type="entry name" value="SF3A1_dom"/>
</dbReference>
<dbReference type="SMART" id="SM00648">
    <property type="entry name" value="SWAP"/>
    <property type="match status" value="2"/>
</dbReference>
<dbReference type="InterPro" id="IPR000061">
    <property type="entry name" value="Surp"/>
</dbReference>